<accession>A0AAV5JSU4</accession>
<dbReference type="InterPro" id="IPR023393">
    <property type="entry name" value="START-like_dom_sf"/>
</dbReference>
<protein>
    <recommendedName>
        <fullName evidence="4">Bet v I/Major latex protein domain-containing protein</fullName>
    </recommendedName>
</protein>
<dbReference type="SMART" id="SM01037">
    <property type="entry name" value="Bet_v_1"/>
    <property type="match status" value="1"/>
</dbReference>
<reference evidence="5 6" key="1">
    <citation type="journal article" date="2021" name="Commun. Biol.">
        <title>The genome of Shorea leprosula (Dipterocarpaceae) highlights the ecological relevance of drought in aseasonal tropical rainforests.</title>
        <authorList>
            <person name="Ng K.K.S."/>
            <person name="Kobayashi M.J."/>
            <person name="Fawcett J.A."/>
            <person name="Hatakeyama M."/>
            <person name="Paape T."/>
            <person name="Ng C.H."/>
            <person name="Ang C.C."/>
            <person name="Tnah L.H."/>
            <person name="Lee C.T."/>
            <person name="Nishiyama T."/>
            <person name="Sese J."/>
            <person name="O'Brien M.J."/>
            <person name="Copetti D."/>
            <person name="Mohd Noor M.I."/>
            <person name="Ong R.C."/>
            <person name="Putra M."/>
            <person name="Sireger I.Z."/>
            <person name="Indrioko S."/>
            <person name="Kosugi Y."/>
            <person name="Izuno A."/>
            <person name="Isagi Y."/>
            <person name="Lee S.L."/>
            <person name="Shimizu K.K."/>
        </authorList>
    </citation>
    <scope>NUCLEOTIDE SEQUENCE [LARGE SCALE GENOMIC DNA]</scope>
    <source>
        <strain evidence="5">214</strain>
    </source>
</reference>
<dbReference type="Proteomes" id="UP001054252">
    <property type="component" value="Unassembled WGS sequence"/>
</dbReference>
<evidence type="ECO:0000313" key="5">
    <source>
        <dbReference type="EMBL" id="GKV14459.1"/>
    </source>
</evidence>
<sequence>MGSGQLHVDVEFKSPADKFWGCIRDSTTVFPKAFPHDYKSIEVLEGDGKAPGSVRLITYSEGSPIVKVSKEKIDAVNDAERWVAYSVIDGDLLKFYKVFKGKIHVIPKGEGGTVKWSCEFERASEEIPDPNVIKEFAVKNFKELDDFVLKA</sequence>
<keyword evidence="6" id="KW-1185">Reference proteome</keyword>
<dbReference type="InterPro" id="IPR051761">
    <property type="entry name" value="MLP-like_ligand-binding"/>
</dbReference>
<keyword evidence="3" id="KW-0568">Pathogenesis-related protein</keyword>
<dbReference type="SUPFAM" id="SSF55961">
    <property type="entry name" value="Bet v1-like"/>
    <property type="match status" value="1"/>
</dbReference>
<evidence type="ECO:0000256" key="1">
    <source>
        <dbReference type="ARBA" id="ARBA00009744"/>
    </source>
</evidence>
<evidence type="ECO:0000256" key="2">
    <source>
        <dbReference type="ARBA" id="ARBA00022821"/>
    </source>
</evidence>
<evidence type="ECO:0000313" key="6">
    <source>
        <dbReference type="Proteomes" id="UP001054252"/>
    </source>
</evidence>
<evidence type="ECO:0000256" key="3">
    <source>
        <dbReference type="ARBA" id="ARBA00023265"/>
    </source>
</evidence>
<comment type="similarity">
    <text evidence="1">Belongs to the BetVI family.</text>
</comment>
<feature type="domain" description="Bet v I/Major latex protein" evidence="4">
    <location>
        <begin position="1"/>
        <end position="151"/>
    </location>
</feature>
<dbReference type="PANTHER" id="PTHR31907">
    <property type="entry name" value="MLP-LIKE PROTEIN 423"/>
    <property type="match status" value="1"/>
</dbReference>
<keyword evidence="2" id="KW-0611">Plant defense</keyword>
<dbReference type="Pfam" id="PF00407">
    <property type="entry name" value="Bet_v_1"/>
    <property type="match status" value="1"/>
</dbReference>
<name>A0AAV5JSU4_9ROSI</name>
<dbReference type="CDD" id="cd07816">
    <property type="entry name" value="Bet_v1-like"/>
    <property type="match status" value="1"/>
</dbReference>
<dbReference type="FunFam" id="3.30.530.20:FF:000007">
    <property type="entry name" value="Major pollen allergen Bet v 1-A"/>
    <property type="match status" value="1"/>
</dbReference>
<evidence type="ECO:0000259" key="4">
    <source>
        <dbReference type="SMART" id="SM01037"/>
    </source>
</evidence>
<gene>
    <name evidence="5" type="ORF">SLEP1_g25339</name>
</gene>
<dbReference type="InterPro" id="IPR000916">
    <property type="entry name" value="Bet_v_I/MLP"/>
</dbReference>
<proteinExistence type="inferred from homology"/>
<dbReference type="EMBL" id="BPVZ01000041">
    <property type="protein sequence ID" value="GKV14459.1"/>
    <property type="molecule type" value="Genomic_DNA"/>
</dbReference>
<dbReference type="Gene3D" id="3.30.530.20">
    <property type="match status" value="1"/>
</dbReference>
<dbReference type="AlphaFoldDB" id="A0AAV5JSU4"/>
<organism evidence="5 6">
    <name type="scientific">Rubroshorea leprosula</name>
    <dbReference type="NCBI Taxonomy" id="152421"/>
    <lineage>
        <taxon>Eukaryota</taxon>
        <taxon>Viridiplantae</taxon>
        <taxon>Streptophyta</taxon>
        <taxon>Embryophyta</taxon>
        <taxon>Tracheophyta</taxon>
        <taxon>Spermatophyta</taxon>
        <taxon>Magnoliopsida</taxon>
        <taxon>eudicotyledons</taxon>
        <taxon>Gunneridae</taxon>
        <taxon>Pentapetalae</taxon>
        <taxon>rosids</taxon>
        <taxon>malvids</taxon>
        <taxon>Malvales</taxon>
        <taxon>Dipterocarpaceae</taxon>
        <taxon>Rubroshorea</taxon>
    </lineage>
</organism>
<dbReference type="GO" id="GO:0006952">
    <property type="term" value="P:defense response"/>
    <property type="evidence" value="ECO:0007669"/>
    <property type="project" value="UniProtKB-KW"/>
</dbReference>
<comment type="caution">
    <text evidence="5">The sequence shown here is derived from an EMBL/GenBank/DDBJ whole genome shotgun (WGS) entry which is preliminary data.</text>
</comment>